<dbReference type="Gene3D" id="2.40.10.220">
    <property type="entry name" value="predicted glycosyltransferase like domains"/>
    <property type="match status" value="1"/>
</dbReference>
<dbReference type="SMART" id="SM00267">
    <property type="entry name" value="GGDEF"/>
    <property type="match status" value="1"/>
</dbReference>
<dbReference type="CDD" id="cd01949">
    <property type="entry name" value="GGDEF"/>
    <property type="match status" value="1"/>
</dbReference>
<dbReference type="PROSITE" id="PS50883">
    <property type="entry name" value="EAL"/>
    <property type="match status" value="1"/>
</dbReference>
<gene>
    <name evidence="4" type="ORF">NP603_05860</name>
</gene>
<dbReference type="RefSeq" id="WP_256609983.1">
    <property type="nucleotide sequence ID" value="NZ_JANIBM010000004.1"/>
</dbReference>
<dbReference type="Pfam" id="PF07793">
    <property type="entry name" value="DUF1631"/>
    <property type="match status" value="1"/>
</dbReference>
<evidence type="ECO:0000259" key="2">
    <source>
        <dbReference type="PROSITE" id="PS50883"/>
    </source>
</evidence>
<comment type="caution">
    <text evidence="4">The sequence shown here is derived from an EMBL/GenBank/DDBJ whole genome shotgun (WGS) entry which is preliminary data.</text>
</comment>
<dbReference type="NCBIfam" id="TIGR00254">
    <property type="entry name" value="GGDEF"/>
    <property type="match status" value="1"/>
</dbReference>
<protein>
    <submittedName>
        <fullName evidence="4">DUF1631 family protein</fullName>
    </submittedName>
</protein>
<dbReference type="CDD" id="cd01948">
    <property type="entry name" value="EAL"/>
    <property type="match status" value="1"/>
</dbReference>
<dbReference type="InterPro" id="IPR009875">
    <property type="entry name" value="PilZ_domain"/>
</dbReference>
<dbReference type="SUPFAM" id="SSF55073">
    <property type="entry name" value="Nucleotide cyclase"/>
    <property type="match status" value="1"/>
</dbReference>
<keyword evidence="5" id="KW-1185">Reference proteome</keyword>
<dbReference type="InterPro" id="IPR050706">
    <property type="entry name" value="Cyclic-di-GMP_PDE-like"/>
</dbReference>
<evidence type="ECO:0000313" key="4">
    <source>
        <dbReference type="EMBL" id="MCQ8180623.1"/>
    </source>
</evidence>
<accession>A0ABT1UEG3</accession>
<dbReference type="InterPro" id="IPR043128">
    <property type="entry name" value="Rev_trsase/Diguanyl_cyclase"/>
</dbReference>
<dbReference type="PANTHER" id="PTHR33121">
    <property type="entry name" value="CYCLIC DI-GMP PHOSPHODIESTERASE PDEF"/>
    <property type="match status" value="1"/>
</dbReference>
<name>A0ABT1UEG3_9GAMM</name>
<reference evidence="4 5" key="1">
    <citation type="submission" date="2022-07" db="EMBL/GenBank/DDBJ databases">
        <title>Methylomonas rivi sp. nov., Methylomonas rosea sp. nov., Methylomonas aureus sp. nov. and Methylomonas subterranea sp. nov., four novel methanotrophs isolated from a freshwater creek and the deep terrestrial subsurface.</title>
        <authorList>
            <person name="Abin C."/>
            <person name="Sankaranarayanan K."/>
            <person name="Garner C."/>
            <person name="Sindelar R."/>
            <person name="Kotary K."/>
            <person name="Garner R."/>
            <person name="Barclay S."/>
            <person name="Lawson P."/>
            <person name="Krumholz L."/>
        </authorList>
    </citation>
    <scope>NUCLEOTIDE SEQUENCE [LARGE SCALE GENOMIC DNA]</scope>
    <source>
        <strain evidence="4 5">SURF-1</strain>
    </source>
</reference>
<dbReference type="SUPFAM" id="SSF141868">
    <property type="entry name" value="EAL domain-like"/>
    <property type="match status" value="1"/>
</dbReference>
<feature type="domain" description="EAL" evidence="2">
    <location>
        <begin position="1014"/>
        <end position="1270"/>
    </location>
</feature>
<dbReference type="Gene3D" id="3.30.70.270">
    <property type="match status" value="1"/>
</dbReference>
<dbReference type="InterPro" id="IPR012434">
    <property type="entry name" value="DUF1631"/>
</dbReference>
<dbReference type="Pfam" id="PF00563">
    <property type="entry name" value="EAL"/>
    <property type="match status" value="1"/>
</dbReference>
<dbReference type="InterPro" id="IPR029787">
    <property type="entry name" value="Nucleotide_cyclase"/>
</dbReference>
<dbReference type="Gene3D" id="3.20.20.450">
    <property type="entry name" value="EAL domain"/>
    <property type="match status" value="1"/>
</dbReference>
<feature type="compositionally biased region" description="Basic and acidic residues" evidence="1">
    <location>
        <begin position="331"/>
        <end position="342"/>
    </location>
</feature>
<dbReference type="InterPro" id="IPR000160">
    <property type="entry name" value="GGDEF_dom"/>
</dbReference>
<feature type="domain" description="GGDEF" evidence="3">
    <location>
        <begin position="870"/>
        <end position="1003"/>
    </location>
</feature>
<dbReference type="EMBL" id="JANIBM010000004">
    <property type="protein sequence ID" value="MCQ8180623.1"/>
    <property type="molecule type" value="Genomic_DNA"/>
</dbReference>
<dbReference type="SUPFAM" id="SSF141371">
    <property type="entry name" value="PilZ domain-like"/>
    <property type="match status" value="1"/>
</dbReference>
<evidence type="ECO:0000313" key="5">
    <source>
        <dbReference type="Proteomes" id="UP001524569"/>
    </source>
</evidence>
<sequence length="1282" mass="143308">MPTNINKPKQRRYIRYPIELAAVLVVDNRLSFDGVILDFCQGGFFVALKTPEQIPLDKTVKVRFSIPSATGGEKYDIDARALHVAGSGIGIAVDNMPRNAFEALKNLAKAPLNALLAEANDAKPNKLDQEKLRNLFKVFLIENLPPLLNHYYEMVGGYIADSNQYSECFTNQSMCDDLVTVLKTGREKFISEFCTSVLSQVDDIARDGSDKERLIPDYNALSLVEKEDFEDWLNMSLIIRKLANHYDEQINLVASEIGRIFGFNESGVANPVAPAVLCDSFRELVIQLDLTRKINSLVYSAFGKVLFNDLNGLYQKTYSFLSRNQSADRKPVRQEHWTDIGKSRAASGDTLAEKRRPGQAAQGFGGGTMPVTAEVRERRPIGQVAATLLDLLTETGIDYPELAVSAAAARPSAAALFDRDEIAAAIAKLQENLAGEPKLHWDASALKQRLQETLSGLGLGAKSFSAADLQHLELYGRFFETLFNDVAQTSEIKPVLERIHLPLLSLALRGDDFLNADLHPVKNILNQLSTLEPAVKANRVVKNINIKTAVDNIVARINNESKTNPEVFKQAERELEELTRQVTRSVDTNVKRIVETYEGQQKLEKARLSVQAEIDKRIAGRVVPKVIPELLQYGWQHLLLIAELNSERKPEEKRTYLKVFDDLLFWLFEQDSMLKIQAASIQTTLDYVKEQLTSVCTNVFFLDSVVDELTALLLGSGEPKVRKPMATVRIPPADSGSHKDLPVKEDAWLAQVEQLSVGDWFTMLRDGQGFEAMKLVWIGDLLELYVFVNRDGLNKLELSKEELAEAMRSGDAIKMESLDSPLVDRTTNLMLQKMHEKLLFNATHDPVTELFTRDEFCKQLKNETGRIGEAHHMLCHMEVLNLRVIANICGTAGVDQLLKSLAATLAQHVDSQDLLARLGDESFAILFKNRSAAEGLASARKLVKVVNEAHFQWQESSFSISVSLGLAPFAAECYDVQELLRRADSASMSAERSGPNNVLVFSSEDENLRYQEKLHEWIGRIDKVLAENRLFARCQMIAATDPFAGSHLHYEILLGVTGEDGNVIPPDHFIPAVERCQRMPEIDQWVVNNVFDWIAGNRGVFDKMDGFSINLSGQSINSEEFLEFLKSVLAAGNVPSEKITFEITETVAAENLGFTKKFIGAIKKFGCKFSLDDFGSGYSSYSYLKNLNVDYLKIDGALVKEIHNNKADVAIVKSMNEIAHSMGLQTIAEYVENNEIRSVLKEIGVDFCQGYGIEKPIRLAELSEKLPPSELFSFENVEFWGF</sequence>
<organism evidence="4 5">
    <name type="scientific">Methylomonas aurea</name>
    <dbReference type="NCBI Taxonomy" id="2952224"/>
    <lineage>
        <taxon>Bacteria</taxon>
        <taxon>Pseudomonadati</taxon>
        <taxon>Pseudomonadota</taxon>
        <taxon>Gammaproteobacteria</taxon>
        <taxon>Methylococcales</taxon>
        <taxon>Methylococcaceae</taxon>
        <taxon>Methylomonas</taxon>
    </lineage>
</organism>
<feature type="region of interest" description="Disordered" evidence="1">
    <location>
        <begin position="331"/>
        <end position="368"/>
    </location>
</feature>
<dbReference type="SMART" id="SM00052">
    <property type="entry name" value="EAL"/>
    <property type="match status" value="1"/>
</dbReference>
<dbReference type="Proteomes" id="UP001524569">
    <property type="component" value="Unassembled WGS sequence"/>
</dbReference>
<dbReference type="PROSITE" id="PS50887">
    <property type="entry name" value="GGDEF"/>
    <property type="match status" value="1"/>
</dbReference>
<dbReference type="PANTHER" id="PTHR33121:SF23">
    <property type="entry name" value="CYCLIC DI-GMP PHOSPHODIESTERASE PDEB"/>
    <property type="match status" value="1"/>
</dbReference>
<evidence type="ECO:0000259" key="3">
    <source>
        <dbReference type="PROSITE" id="PS50887"/>
    </source>
</evidence>
<evidence type="ECO:0000256" key="1">
    <source>
        <dbReference type="SAM" id="MobiDB-lite"/>
    </source>
</evidence>
<dbReference type="Pfam" id="PF00990">
    <property type="entry name" value="GGDEF"/>
    <property type="match status" value="1"/>
</dbReference>
<proteinExistence type="predicted"/>
<dbReference type="InterPro" id="IPR001633">
    <property type="entry name" value="EAL_dom"/>
</dbReference>
<dbReference type="Pfam" id="PF07238">
    <property type="entry name" value="PilZ"/>
    <property type="match status" value="1"/>
</dbReference>
<dbReference type="InterPro" id="IPR035919">
    <property type="entry name" value="EAL_sf"/>
</dbReference>